<dbReference type="InterPro" id="IPR012292">
    <property type="entry name" value="Globin/Proto"/>
</dbReference>
<evidence type="ECO:0000256" key="1">
    <source>
        <dbReference type="ARBA" id="ARBA00001971"/>
    </source>
</evidence>
<dbReference type="GO" id="GO:0019825">
    <property type="term" value="F:oxygen binding"/>
    <property type="evidence" value="ECO:0007669"/>
    <property type="project" value="InterPro"/>
</dbReference>
<keyword evidence="8" id="KW-1185">Reference proteome</keyword>
<dbReference type="InterPro" id="IPR009050">
    <property type="entry name" value="Globin-like_sf"/>
</dbReference>
<dbReference type="RefSeq" id="WP_011800259.1">
    <property type="nucleotide sequence ID" value="NC_008781.1"/>
</dbReference>
<evidence type="ECO:0000256" key="5">
    <source>
        <dbReference type="ARBA" id="ARBA00023004"/>
    </source>
</evidence>
<dbReference type="GO" id="GO:0020037">
    <property type="term" value="F:heme binding"/>
    <property type="evidence" value="ECO:0007669"/>
    <property type="project" value="InterPro"/>
</dbReference>
<evidence type="ECO:0000256" key="6">
    <source>
        <dbReference type="ARBA" id="ARBA00034496"/>
    </source>
</evidence>
<reference evidence="8" key="1">
    <citation type="journal article" date="2009" name="Environ. Microbiol.">
        <title>The genome of Polaromonas naphthalenivorans strain CJ2, isolated from coal tar-contaminated sediment, reveals physiological and metabolic versatility and evolution through extensive horizontal gene transfer.</title>
        <authorList>
            <person name="Yagi J.M."/>
            <person name="Sims D."/>
            <person name="Brettin T."/>
            <person name="Bruce D."/>
            <person name="Madsen E.L."/>
        </authorList>
    </citation>
    <scope>NUCLEOTIDE SEQUENCE [LARGE SCALE GENOMIC DNA]</scope>
    <source>
        <strain evidence="8">CJ2</strain>
    </source>
</reference>
<keyword evidence="2" id="KW-0813">Transport</keyword>
<dbReference type="CDD" id="cd14773">
    <property type="entry name" value="TrHb2_PhHbO-like_O"/>
    <property type="match status" value="1"/>
</dbReference>
<gene>
    <name evidence="7" type="ordered locus">Pnap_0847</name>
</gene>
<dbReference type="GO" id="GO:0005344">
    <property type="term" value="F:oxygen carrier activity"/>
    <property type="evidence" value="ECO:0007669"/>
    <property type="project" value="InterPro"/>
</dbReference>
<dbReference type="PROSITE" id="PS01213">
    <property type="entry name" value="GLOBIN_FAM_2"/>
    <property type="match status" value="1"/>
</dbReference>
<sequence length="143" mass="16392">MPIEETPAEAPPFETPFAWIGGEERVKALVERFYDLMDLEPAYAALRAAHGSTLDNARERLFWFLCGWLGGPQHYTERFGHPRLRQRHMPQHTGGGSIGIKERDQWLACMDQAMVETGVDEALRARLNASFFQTADWMRNRGE</sequence>
<keyword evidence="5" id="KW-0408">Iron</keyword>
<dbReference type="SUPFAM" id="SSF46458">
    <property type="entry name" value="Globin-like"/>
    <property type="match status" value="1"/>
</dbReference>
<dbReference type="InterPro" id="IPR019795">
    <property type="entry name" value="Globin_bac-like_CS"/>
</dbReference>
<protein>
    <submittedName>
        <fullName evidence="7">Globin</fullName>
    </submittedName>
</protein>
<dbReference type="KEGG" id="pna:Pnap_0847"/>
<dbReference type="GO" id="GO:0046872">
    <property type="term" value="F:metal ion binding"/>
    <property type="evidence" value="ECO:0007669"/>
    <property type="project" value="UniProtKB-KW"/>
</dbReference>
<evidence type="ECO:0000256" key="2">
    <source>
        <dbReference type="ARBA" id="ARBA00022448"/>
    </source>
</evidence>
<proteinExistence type="inferred from homology"/>
<dbReference type="eggNOG" id="COG2346">
    <property type="taxonomic scope" value="Bacteria"/>
</dbReference>
<dbReference type="Gene3D" id="1.10.490.10">
    <property type="entry name" value="Globins"/>
    <property type="match status" value="1"/>
</dbReference>
<name>A1VKI6_POLNA</name>
<dbReference type="Proteomes" id="UP000000644">
    <property type="component" value="Chromosome"/>
</dbReference>
<dbReference type="OrthoDB" id="9790913at2"/>
<dbReference type="Pfam" id="PF01152">
    <property type="entry name" value="Bac_globin"/>
    <property type="match status" value="1"/>
</dbReference>
<dbReference type="InterPro" id="IPR001486">
    <property type="entry name" value="Hemoglobin_trunc"/>
</dbReference>
<comment type="similarity">
    <text evidence="6">Belongs to the truncated hemoglobin family. Group II subfamily.</text>
</comment>
<keyword evidence="3" id="KW-0349">Heme</keyword>
<organism evidence="7 8">
    <name type="scientific">Polaromonas naphthalenivorans (strain CJ2)</name>
    <dbReference type="NCBI Taxonomy" id="365044"/>
    <lineage>
        <taxon>Bacteria</taxon>
        <taxon>Pseudomonadati</taxon>
        <taxon>Pseudomonadota</taxon>
        <taxon>Betaproteobacteria</taxon>
        <taxon>Burkholderiales</taxon>
        <taxon>Comamonadaceae</taxon>
        <taxon>Polaromonas</taxon>
    </lineage>
</organism>
<keyword evidence="4" id="KW-0479">Metal-binding</keyword>
<evidence type="ECO:0000256" key="4">
    <source>
        <dbReference type="ARBA" id="ARBA00022723"/>
    </source>
</evidence>
<dbReference type="AlphaFoldDB" id="A1VKI6"/>
<dbReference type="STRING" id="365044.Pnap_0847"/>
<evidence type="ECO:0000256" key="3">
    <source>
        <dbReference type="ARBA" id="ARBA00022617"/>
    </source>
</evidence>
<dbReference type="EMBL" id="CP000529">
    <property type="protein sequence ID" value="ABM36164.1"/>
    <property type="molecule type" value="Genomic_DNA"/>
</dbReference>
<evidence type="ECO:0000313" key="7">
    <source>
        <dbReference type="EMBL" id="ABM36164.1"/>
    </source>
</evidence>
<dbReference type="PANTHER" id="PTHR47366">
    <property type="entry name" value="TWO-ON-TWO HEMOGLOBIN-3"/>
    <property type="match status" value="1"/>
</dbReference>
<dbReference type="PANTHER" id="PTHR47366:SF1">
    <property type="entry name" value="TWO-ON-TWO HEMOGLOBIN-3"/>
    <property type="match status" value="1"/>
</dbReference>
<comment type="cofactor">
    <cofactor evidence="1">
        <name>heme</name>
        <dbReference type="ChEBI" id="CHEBI:30413"/>
    </cofactor>
</comment>
<dbReference type="InterPro" id="IPR044203">
    <property type="entry name" value="GlbO/GLB3-like"/>
</dbReference>
<evidence type="ECO:0000313" key="8">
    <source>
        <dbReference type="Proteomes" id="UP000000644"/>
    </source>
</evidence>
<dbReference type="HOGENOM" id="CLU_103526_3_0_4"/>
<accession>A1VKI6</accession>